<gene>
    <name evidence="1" type="ORF">C10C_0225</name>
</gene>
<accession>A0A2R8FAE5</accession>
<organism evidence="1 2">
    <name type="scientific">Chlamydia serpentis</name>
    <dbReference type="NCBI Taxonomy" id="1967782"/>
    <lineage>
        <taxon>Bacteria</taxon>
        <taxon>Pseudomonadati</taxon>
        <taxon>Chlamydiota</taxon>
        <taxon>Chlamydiia</taxon>
        <taxon>Chlamydiales</taxon>
        <taxon>Chlamydiaceae</taxon>
        <taxon>Chlamydia/Chlamydophila group</taxon>
        <taxon>Chlamydia</taxon>
    </lineage>
</organism>
<reference evidence="2" key="1">
    <citation type="submission" date="2017-11" db="EMBL/GenBank/DDBJ databases">
        <authorList>
            <person name="Seth-Smith MB H."/>
        </authorList>
    </citation>
    <scope>NUCLEOTIDE SEQUENCE [LARGE SCALE GENOMIC DNA]</scope>
</reference>
<dbReference type="KEGG" id="csee:C10C_0225"/>
<protein>
    <submittedName>
        <fullName evidence="1">Uncharacterized protein</fullName>
    </submittedName>
</protein>
<evidence type="ECO:0000313" key="2">
    <source>
        <dbReference type="Proteomes" id="UP000244926"/>
    </source>
</evidence>
<dbReference type="AlphaFoldDB" id="A0A2R8FAE5"/>
<name>A0A2R8FAE5_9CHLA</name>
<dbReference type="EMBL" id="LT993738">
    <property type="protein sequence ID" value="SPN73403.1"/>
    <property type="molecule type" value="Genomic_DNA"/>
</dbReference>
<evidence type="ECO:0000313" key="1">
    <source>
        <dbReference type="EMBL" id="SPN73403.1"/>
    </source>
</evidence>
<dbReference type="Proteomes" id="UP000244926">
    <property type="component" value="Chromosome I"/>
</dbReference>
<dbReference type="RefSeq" id="WP_174165539.1">
    <property type="nucleotide sequence ID" value="NZ_LT993738.1"/>
</dbReference>
<sequence length="287" mass="32254">MTNPTPSTPKIKISIPTFVRFNIQFINLTEEQKKTALTVGKKIATENTQVLGNFTTTGGGLVCQNDLSVGQNISITPKTSTTMVFNGRVNLSNTPLSYKDTWGNMRQDYDNINNKQSQQYVPYGYYKLTRVMMIARGALSGGHEGSGLFPRRTNVYWNKYDQKSMQSTMINSTVSINTSDPSKLEFRANTWAPKLFRISVFMSKHGSWLDNGTGGEVILVAYEGSQKIELALSTCSGTSYYRTRPMQWLCSTYYATENGYFTLENRSNSSFRVQSFSWNVVALPLVN</sequence>
<keyword evidence="2" id="KW-1185">Reference proteome</keyword>
<proteinExistence type="predicted"/>